<gene>
    <name evidence="1" type="ORF">SAMN04490239_1521</name>
</gene>
<sequence>MHRNSVAESPSAAVLMVRTEPNYVPPHRMWFRQAGGGRNPEVPARIAGCGNRVRSEATGGRTYTSAWAVRTLVHGAQCTALPSQPGDRRRVSGRRRHHLRHGRGAGLRPGHCGPVSEAFGYHHRTTGCCAPAPPAPCAGAVASSPLGPRFPVSRDQPWREDDKHQYRPNGLLLWDGRAPRSRSVERMPAKARTRAAYHDGLGSFRSATLAGHW</sequence>
<name>A0A1H4LYB2_9NOCA</name>
<dbReference type="AlphaFoldDB" id="A0A1H4LYB2"/>
<evidence type="ECO:0000313" key="2">
    <source>
        <dbReference type="Proteomes" id="UP000183561"/>
    </source>
</evidence>
<proteinExistence type="predicted"/>
<dbReference type="EMBL" id="FNSV01000005">
    <property type="protein sequence ID" value="SEB75474.1"/>
    <property type="molecule type" value="Genomic_DNA"/>
</dbReference>
<organism evidence="1 2">
    <name type="scientific">Rhodococcus koreensis</name>
    <dbReference type="NCBI Taxonomy" id="99653"/>
    <lineage>
        <taxon>Bacteria</taxon>
        <taxon>Bacillati</taxon>
        <taxon>Actinomycetota</taxon>
        <taxon>Actinomycetes</taxon>
        <taxon>Mycobacteriales</taxon>
        <taxon>Nocardiaceae</taxon>
        <taxon>Rhodococcus</taxon>
    </lineage>
</organism>
<evidence type="ECO:0000313" key="1">
    <source>
        <dbReference type="EMBL" id="SEB75474.1"/>
    </source>
</evidence>
<reference evidence="2" key="1">
    <citation type="submission" date="2016-10" db="EMBL/GenBank/DDBJ databases">
        <authorList>
            <person name="Varghese N."/>
            <person name="Submissions S."/>
        </authorList>
    </citation>
    <scope>NUCLEOTIDE SEQUENCE [LARGE SCALE GENOMIC DNA]</scope>
    <source>
        <strain evidence="2">DSM 44498</strain>
    </source>
</reference>
<dbReference type="Proteomes" id="UP000183561">
    <property type="component" value="Unassembled WGS sequence"/>
</dbReference>
<accession>A0A1H4LYB2</accession>
<protein>
    <submittedName>
        <fullName evidence="1">Uncharacterized protein</fullName>
    </submittedName>
</protein>
<keyword evidence="2" id="KW-1185">Reference proteome</keyword>